<evidence type="ECO:0000256" key="6">
    <source>
        <dbReference type="ARBA" id="ARBA00023242"/>
    </source>
</evidence>
<dbReference type="SUPFAM" id="SSF57667">
    <property type="entry name" value="beta-beta-alpha zinc fingers"/>
    <property type="match status" value="2"/>
</dbReference>
<feature type="compositionally biased region" description="Basic and acidic residues" evidence="8">
    <location>
        <begin position="44"/>
        <end position="56"/>
    </location>
</feature>
<dbReference type="PANTHER" id="PTHR16515:SF49">
    <property type="entry name" value="GASTRULA ZINC FINGER PROTEIN XLCGF49.1-LIKE-RELATED"/>
    <property type="match status" value="1"/>
</dbReference>
<evidence type="ECO:0000256" key="8">
    <source>
        <dbReference type="SAM" id="MobiDB-lite"/>
    </source>
</evidence>
<evidence type="ECO:0000313" key="10">
    <source>
        <dbReference type="EMBL" id="KAK7115921.1"/>
    </source>
</evidence>
<sequence length="519" mass="56062">MEDKAKPTETDGRDSQDDENVKFNPTDFLPRRTSRASAQAASEAIKKSLQEDKIDPSEQSAPGDTSKKDETKSITPKTSQVYKKTATKRKHSGNDCFVKLVRCEDDPALRSLVTQLKLQQKIASKKAGSLGTTVTMAKGGDAANKQSAGMLKLNGDPMSKYEIVYAPIYHTQKKFNHIIHVGPQKMVNKVSYAPTYANENDLKIGASGSKVRQASNENLAANTLSGPKSLSLVVVHPKPGATIVNIKKGTDSRSTLLKQMISDPSTIISNNISRVTASGGNAELKCNMCTRTFQVTRDLVNHTRLMHPCMDHICTTCAKEFPSGDALYSHVCQPKFCCEVCGAACKTESSLMTHKRMSHGKTMGPYMCFKCCFHTSSQLELNTHMCGGRPLVTPIRGRNSSSGVVYPGKGMEPNLKPSTSGTNPVYINLSAPSQGVGTSTQSLKSGSDGKFLCEVCLEMFPSDSALASHKCGQPSFVRASMAAPVMPSGSGSSQPPLPIQVLPEVEQLAKFYTSMVFKE</sequence>
<dbReference type="Proteomes" id="UP001374579">
    <property type="component" value="Unassembled WGS sequence"/>
</dbReference>
<evidence type="ECO:0000313" key="11">
    <source>
        <dbReference type="Proteomes" id="UP001374579"/>
    </source>
</evidence>
<dbReference type="SMART" id="SM00355">
    <property type="entry name" value="ZnF_C2H2"/>
    <property type="match status" value="4"/>
</dbReference>
<protein>
    <recommendedName>
        <fullName evidence="9">C2H2-type domain-containing protein</fullName>
    </recommendedName>
</protein>
<feature type="region of interest" description="Disordered" evidence="8">
    <location>
        <begin position="1"/>
        <end position="88"/>
    </location>
</feature>
<evidence type="ECO:0000256" key="7">
    <source>
        <dbReference type="PROSITE-ProRule" id="PRU00042"/>
    </source>
</evidence>
<evidence type="ECO:0000256" key="1">
    <source>
        <dbReference type="ARBA" id="ARBA00004123"/>
    </source>
</evidence>
<comment type="caution">
    <text evidence="10">The sequence shown here is derived from an EMBL/GenBank/DDBJ whole genome shotgun (WGS) entry which is preliminary data.</text>
</comment>
<evidence type="ECO:0000256" key="2">
    <source>
        <dbReference type="ARBA" id="ARBA00022723"/>
    </source>
</evidence>
<dbReference type="GO" id="GO:0008270">
    <property type="term" value="F:zinc ion binding"/>
    <property type="evidence" value="ECO:0007669"/>
    <property type="project" value="UniProtKB-KW"/>
</dbReference>
<evidence type="ECO:0000256" key="4">
    <source>
        <dbReference type="ARBA" id="ARBA00022771"/>
    </source>
</evidence>
<keyword evidence="6" id="KW-0539">Nucleus</keyword>
<dbReference type="GO" id="GO:0010468">
    <property type="term" value="P:regulation of gene expression"/>
    <property type="evidence" value="ECO:0007669"/>
    <property type="project" value="TreeGrafter"/>
</dbReference>
<dbReference type="EMBL" id="JBAMIC010000001">
    <property type="protein sequence ID" value="KAK7115921.1"/>
    <property type="molecule type" value="Genomic_DNA"/>
</dbReference>
<evidence type="ECO:0000256" key="5">
    <source>
        <dbReference type="ARBA" id="ARBA00022833"/>
    </source>
</evidence>
<dbReference type="Pfam" id="PF13912">
    <property type="entry name" value="zf-C2H2_6"/>
    <property type="match status" value="1"/>
</dbReference>
<dbReference type="InterPro" id="IPR050331">
    <property type="entry name" value="Zinc_finger"/>
</dbReference>
<evidence type="ECO:0000259" key="9">
    <source>
        <dbReference type="PROSITE" id="PS50157"/>
    </source>
</evidence>
<reference evidence="10 11" key="1">
    <citation type="submission" date="2024-02" db="EMBL/GenBank/DDBJ databases">
        <title>Chromosome-scale genome assembly of the rough periwinkle Littorina saxatilis.</title>
        <authorList>
            <person name="De Jode A."/>
            <person name="Faria R."/>
            <person name="Formenti G."/>
            <person name="Sims Y."/>
            <person name="Smith T.P."/>
            <person name="Tracey A."/>
            <person name="Wood J.M.D."/>
            <person name="Zagrodzka Z.B."/>
            <person name="Johannesson K."/>
            <person name="Butlin R.K."/>
            <person name="Leder E.H."/>
        </authorList>
    </citation>
    <scope>NUCLEOTIDE SEQUENCE [LARGE SCALE GENOMIC DNA]</scope>
    <source>
        <strain evidence="10">Snail1</strain>
        <tissue evidence="10">Muscle</tissue>
    </source>
</reference>
<keyword evidence="4 7" id="KW-0863">Zinc-finger</keyword>
<evidence type="ECO:0000256" key="3">
    <source>
        <dbReference type="ARBA" id="ARBA00022737"/>
    </source>
</evidence>
<comment type="subcellular location">
    <subcellularLocation>
        <location evidence="1">Nucleus</location>
    </subcellularLocation>
</comment>
<proteinExistence type="predicted"/>
<feature type="compositionally biased region" description="Basic and acidic residues" evidence="8">
    <location>
        <begin position="1"/>
        <end position="21"/>
    </location>
</feature>
<name>A0AAN9GQ21_9CAEN</name>
<keyword evidence="2" id="KW-0479">Metal-binding</keyword>
<dbReference type="Gene3D" id="3.30.160.60">
    <property type="entry name" value="Classic Zinc Finger"/>
    <property type="match status" value="1"/>
</dbReference>
<dbReference type="GO" id="GO:0005634">
    <property type="term" value="C:nucleus"/>
    <property type="evidence" value="ECO:0007669"/>
    <property type="project" value="UniProtKB-SubCell"/>
</dbReference>
<keyword evidence="5" id="KW-0862">Zinc</keyword>
<keyword evidence="11" id="KW-1185">Reference proteome</keyword>
<dbReference type="AlphaFoldDB" id="A0AAN9GQ21"/>
<gene>
    <name evidence="10" type="ORF">V1264_001705</name>
</gene>
<keyword evidence="3" id="KW-0677">Repeat</keyword>
<dbReference type="PANTHER" id="PTHR16515">
    <property type="entry name" value="PR DOMAIN ZINC FINGER PROTEIN"/>
    <property type="match status" value="1"/>
</dbReference>
<organism evidence="10 11">
    <name type="scientific">Littorina saxatilis</name>
    <dbReference type="NCBI Taxonomy" id="31220"/>
    <lineage>
        <taxon>Eukaryota</taxon>
        <taxon>Metazoa</taxon>
        <taxon>Spiralia</taxon>
        <taxon>Lophotrochozoa</taxon>
        <taxon>Mollusca</taxon>
        <taxon>Gastropoda</taxon>
        <taxon>Caenogastropoda</taxon>
        <taxon>Littorinimorpha</taxon>
        <taxon>Littorinoidea</taxon>
        <taxon>Littorinidae</taxon>
        <taxon>Littorina</taxon>
    </lineage>
</organism>
<accession>A0AAN9GQ21</accession>
<dbReference type="InterPro" id="IPR036236">
    <property type="entry name" value="Znf_C2H2_sf"/>
</dbReference>
<dbReference type="PROSITE" id="PS00028">
    <property type="entry name" value="ZINC_FINGER_C2H2_1"/>
    <property type="match status" value="2"/>
</dbReference>
<feature type="compositionally biased region" description="Polar residues" evidence="8">
    <location>
        <begin position="73"/>
        <end position="82"/>
    </location>
</feature>
<dbReference type="InterPro" id="IPR013087">
    <property type="entry name" value="Znf_C2H2_type"/>
</dbReference>
<feature type="domain" description="C2H2-type" evidence="9">
    <location>
        <begin position="284"/>
        <end position="307"/>
    </location>
</feature>
<dbReference type="PROSITE" id="PS50157">
    <property type="entry name" value="ZINC_FINGER_C2H2_2"/>
    <property type="match status" value="2"/>
</dbReference>
<feature type="domain" description="C2H2-type" evidence="9">
    <location>
        <begin position="336"/>
        <end position="359"/>
    </location>
</feature>